<proteinExistence type="predicted"/>
<dbReference type="Pfam" id="PF13619">
    <property type="entry name" value="KTSC"/>
    <property type="match status" value="1"/>
</dbReference>
<sequence length="70" mass="8163">MKRTPVKSTDIVSLGYDKEVNILEVEFRRESIYQYANIPENVFKELMSADSIGTYFNSHIRDQYPNSQVS</sequence>
<comment type="caution">
    <text evidence="2">The sequence shown here is derived from an EMBL/GenBank/DDBJ whole genome shotgun (WGS) entry which is preliminary data.</text>
</comment>
<dbReference type="Proteomes" id="UP000230903">
    <property type="component" value="Unassembled WGS sequence"/>
</dbReference>
<protein>
    <submittedName>
        <fullName evidence="2">KTSC domain-containing protein</fullName>
    </submittedName>
</protein>
<dbReference type="AlphaFoldDB" id="A0A2H0UMK1"/>
<evidence type="ECO:0000313" key="3">
    <source>
        <dbReference type="Proteomes" id="UP000230903"/>
    </source>
</evidence>
<dbReference type="EMBL" id="PFBC01000055">
    <property type="protein sequence ID" value="PIR87630.1"/>
    <property type="molecule type" value="Genomic_DNA"/>
</dbReference>
<name>A0A2H0UMK1_9BACT</name>
<accession>A0A2H0UMK1</accession>
<gene>
    <name evidence="2" type="ORF">COU10_03615</name>
</gene>
<evidence type="ECO:0000313" key="2">
    <source>
        <dbReference type="EMBL" id="PIR87630.1"/>
    </source>
</evidence>
<evidence type="ECO:0000259" key="1">
    <source>
        <dbReference type="Pfam" id="PF13619"/>
    </source>
</evidence>
<dbReference type="InterPro" id="IPR025309">
    <property type="entry name" value="KTSC_dom"/>
</dbReference>
<feature type="domain" description="KTSC" evidence="1">
    <location>
        <begin position="7"/>
        <end position="64"/>
    </location>
</feature>
<organism evidence="2 3">
    <name type="scientific">Candidatus Harrisonbacteria bacterium CG10_big_fil_rev_8_21_14_0_10_45_28</name>
    <dbReference type="NCBI Taxonomy" id="1974586"/>
    <lineage>
        <taxon>Bacteria</taxon>
        <taxon>Candidatus Harrisoniibacteriota</taxon>
    </lineage>
</organism>
<reference evidence="3" key="1">
    <citation type="submission" date="2017-09" db="EMBL/GenBank/DDBJ databases">
        <title>Depth-based differentiation of microbial function through sediment-hosted aquifers and enrichment of novel symbionts in the deep terrestrial subsurface.</title>
        <authorList>
            <person name="Probst A.J."/>
            <person name="Ladd B."/>
            <person name="Jarett J.K."/>
            <person name="Geller-Mcgrath D.E."/>
            <person name="Sieber C.M.K."/>
            <person name="Emerson J.B."/>
            <person name="Anantharaman K."/>
            <person name="Thomas B.C."/>
            <person name="Malmstrom R."/>
            <person name="Stieglmeier M."/>
            <person name="Klingl A."/>
            <person name="Woyke T."/>
            <person name="Ryan C.M."/>
            <person name="Banfield J.F."/>
        </authorList>
    </citation>
    <scope>NUCLEOTIDE SEQUENCE [LARGE SCALE GENOMIC DNA]</scope>
</reference>